<name>A0A7I4BP87_PHYPA</name>
<dbReference type="Proteomes" id="UP000006727">
    <property type="component" value="Chromosome 1"/>
</dbReference>
<protein>
    <recommendedName>
        <fullName evidence="3">Calcineurin-like phosphoesterase domain-containing protein</fullName>
    </recommendedName>
</protein>
<dbReference type="InterPro" id="IPR004843">
    <property type="entry name" value="Calcineurin-like_PHP"/>
</dbReference>
<accession>A0A7I4BP87</accession>
<dbReference type="Gramene" id="Pp3c1_13870V3.2">
    <property type="protein sequence ID" value="Pp3c1_13870V3.2"/>
    <property type="gene ID" value="Pp3c1_13870"/>
</dbReference>
<keyword evidence="5" id="KW-1185">Reference proteome</keyword>
<reference evidence="4 5" key="1">
    <citation type="journal article" date="2008" name="Science">
        <title>The Physcomitrella genome reveals evolutionary insights into the conquest of land by plants.</title>
        <authorList>
            <person name="Rensing S."/>
            <person name="Lang D."/>
            <person name="Zimmer A."/>
            <person name="Terry A."/>
            <person name="Salamov A."/>
            <person name="Shapiro H."/>
            <person name="Nishiyama T."/>
            <person name="Perroud P.-F."/>
            <person name="Lindquist E."/>
            <person name="Kamisugi Y."/>
            <person name="Tanahashi T."/>
            <person name="Sakakibara K."/>
            <person name="Fujita T."/>
            <person name="Oishi K."/>
            <person name="Shin-I T."/>
            <person name="Kuroki Y."/>
            <person name="Toyoda A."/>
            <person name="Suzuki Y."/>
            <person name="Hashimoto A."/>
            <person name="Yamaguchi K."/>
            <person name="Sugano A."/>
            <person name="Kohara Y."/>
            <person name="Fujiyama A."/>
            <person name="Anterola A."/>
            <person name="Aoki S."/>
            <person name="Ashton N."/>
            <person name="Barbazuk W.B."/>
            <person name="Barker E."/>
            <person name="Bennetzen J."/>
            <person name="Bezanilla M."/>
            <person name="Blankenship R."/>
            <person name="Cho S.H."/>
            <person name="Dutcher S."/>
            <person name="Estelle M."/>
            <person name="Fawcett J.A."/>
            <person name="Gundlach H."/>
            <person name="Hanada K."/>
            <person name="Heyl A."/>
            <person name="Hicks K.A."/>
            <person name="Hugh J."/>
            <person name="Lohr M."/>
            <person name="Mayer K."/>
            <person name="Melkozernov A."/>
            <person name="Murata T."/>
            <person name="Nelson D."/>
            <person name="Pils B."/>
            <person name="Prigge M."/>
            <person name="Reiss B."/>
            <person name="Renner T."/>
            <person name="Rombauts S."/>
            <person name="Rushton P."/>
            <person name="Sanderfoot A."/>
            <person name="Schween G."/>
            <person name="Shiu S.-H."/>
            <person name="Stueber K."/>
            <person name="Theodoulou F.L."/>
            <person name="Tu H."/>
            <person name="Van de Peer Y."/>
            <person name="Verrier P.J."/>
            <person name="Waters E."/>
            <person name="Wood A."/>
            <person name="Yang L."/>
            <person name="Cove D."/>
            <person name="Cuming A."/>
            <person name="Hasebe M."/>
            <person name="Lucas S."/>
            <person name="Mishler D.B."/>
            <person name="Reski R."/>
            <person name="Grigoriev I."/>
            <person name="Quatrano R.S."/>
            <person name="Boore J.L."/>
        </authorList>
    </citation>
    <scope>NUCLEOTIDE SEQUENCE [LARGE SCALE GENOMIC DNA]</scope>
    <source>
        <strain evidence="4 5">cv. Gransden 2004</strain>
    </source>
</reference>
<dbReference type="PANTHER" id="PTHR10161">
    <property type="entry name" value="TARTRATE-RESISTANT ACID PHOSPHATASE TYPE 5"/>
    <property type="match status" value="1"/>
</dbReference>
<dbReference type="EnsemblPlants" id="Pp3c1_13870V3.2">
    <property type="protein sequence ID" value="Pp3c1_13870V3.2"/>
    <property type="gene ID" value="Pp3c1_13870"/>
</dbReference>
<dbReference type="EMBL" id="ABEU02000001">
    <property type="status" value="NOT_ANNOTATED_CDS"/>
    <property type="molecule type" value="Genomic_DNA"/>
</dbReference>
<dbReference type="SUPFAM" id="SSF56300">
    <property type="entry name" value="Metallo-dependent phosphatases"/>
    <property type="match status" value="1"/>
</dbReference>
<dbReference type="Gene3D" id="3.60.21.10">
    <property type="match status" value="1"/>
</dbReference>
<reference evidence="4 5" key="2">
    <citation type="journal article" date="2018" name="Plant J.">
        <title>The Physcomitrella patens chromosome-scale assembly reveals moss genome structure and evolution.</title>
        <authorList>
            <person name="Lang D."/>
            <person name="Ullrich K.K."/>
            <person name="Murat F."/>
            <person name="Fuchs J."/>
            <person name="Jenkins J."/>
            <person name="Haas F.B."/>
            <person name="Piednoel M."/>
            <person name="Gundlach H."/>
            <person name="Van Bel M."/>
            <person name="Meyberg R."/>
            <person name="Vives C."/>
            <person name="Morata J."/>
            <person name="Symeonidi A."/>
            <person name="Hiss M."/>
            <person name="Muchero W."/>
            <person name="Kamisugi Y."/>
            <person name="Saleh O."/>
            <person name="Blanc G."/>
            <person name="Decker E.L."/>
            <person name="van Gessel N."/>
            <person name="Grimwood J."/>
            <person name="Hayes R.D."/>
            <person name="Graham S.W."/>
            <person name="Gunter L.E."/>
            <person name="McDaniel S.F."/>
            <person name="Hoernstein S.N.W."/>
            <person name="Larsson A."/>
            <person name="Li F.W."/>
            <person name="Perroud P.F."/>
            <person name="Phillips J."/>
            <person name="Ranjan P."/>
            <person name="Rokshar D.S."/>
            <person name="Rothfels C.J."/>
            <person name="Schneider L."/>
            <person name="Shu S."/>
            <person name="Stevenson D.W."/>
            <person name="Thummler F."/>
            <person name="Tillich M."/>
            <person name="Villarreal Aguilar J.C."/>
            <person name="Widiez T."/>
            <person name="Wong G.K."/>
            <person name="Wymore A."/>
            <person name="Zhang Y."/>
            <person name="Zimmer A.D."/>
            <person name="Quatrano R.S."/>
            <person name="Mayer K.F.X."/>
            <person name="Goodstein D."/>
            <person name="Casacuberta J.M."/>
            <person name="Vandepoele K."/>
            <person name="Reski R."/>
            <person name="Cuming A.C."/>
            <person name="Tuskan G.A."/>
            <person name="Maumus F."/>
            <person name="Salse J."/>
            <person name="Schmutz J."/>
            <person name="Rensing S.A."/>
        </authorList>
    </citation>
    <scope>NUCLEOTIDE SEQUENCE [LARGE SCALE GENOMIC DNA]</scope>
    <source>
        <strain evidence="4 5">cv. Gransden 2004</strain>
    </source>
</reference>
<evidence type="ECO:0000313" key="4">
    <source>
        <dbReference type="EnsemblPlants" id="Pp3c1_13870V3.2"/>
    </source>
</evidence>
<dbReference type="Pfam" id="PF00149">
    <property type="entry name" value="Metallophos"/>
    <property type="match status" value="1"/>
</dbReference>
<evidence type="ECO:0000313" key="5">
    <source>
        <dbReference type="Proteomes" id="UP000006727"/>
    </source>
</evidence>
<organism evidence="4 5">
    <name type="scientific">Physcomitrium patens</name>
    <name type="common">Spreading-leaved earth moss</name>
    <name type="synonym">Physcomitrella patens</name>
    <dbReference type="NCBI Taxonomy" id="3218"/>
    <lineage>
        <taxon>Eukaryota</taxon>
        <taxon>Viridiplantae</taxon>
        <taxon>Streptophyta</taxon>
        <taxon>Embryophyta</taxon>
        <taxon>Bryophyta</taxon>
        <taxon>Bryophytina</taxon>
        <taxon>Bryopsida</taxon>
        <taxon>Funariidae</taxon>
        <taxon>Funariales</taxon>
        <taxon>Funariaceae</taxon>
        <taxon>Physcomitrium</taxon>
    </lineage>
</organism>
<dbReference type="GO" id="GO:0003993">
    <property type="term" value="F:acid phosphatase activity"/>
    <property type="evidence" value="ECO:0000318"/>
    <property type="project" value="GO_Central"/>
</dbReference>
<dbReference type="PANTHER" id="PTHR10161:SF14">
    <property type="entry name" value="TARTRATE-RESISTANT ACID PHOSPHATASE TYPE 5"/>
    <property type="match status" value="1"/>
</dbReference>
<dbReference type="InterPro" id="IPR029052">
    <property type="entry name" value="Metallo-depent_PP-like"/>
</dbReference>
<dbReference type="AlphaFoldDB" id="A0A7I4BP87"/>
<dbReference type="InParanoid" id="A0A7I4BP87"/>
<dbReference type="InterPro" id="IPR051558">
    <property type="entry name" value="Metallophosphoesterase_PAP"/>
</dbReference>
<proteinExistence type="predicted"/>
<feature type="domain" description="Calcineurin-like phosphoesterase" evidence="3">
    <location>
        <begin position="129"/>
        <end position="222"/>
    </location>
</feature>
<evidence type="ECO:0000256" key="1">
    <source>
        <dbReference type="ARBA" id="ARBA00022729"/>
    </source>
</evidence>
<evidence type="ECO:0000256" key="2">
    <source>
        <dbReference type="ARBA" id="ARBA00022801"/>
    </source>
</evidence>
<gene>
    <name evidence="4" type="primary">LOC112279222</name>
</gene>
<evidence type="ECO:0000259" key="3">
    <source>
        <dbReference type="Pfam" id="PF00149"/>
    </source>
</evidence>
<keyword evidence="2" id="KW-0378">Hydrolase</keyword>
<dbReference type="GO" id="GO:0008198">
    <property type="term" value="F:ferrous iron binding"/>
    <property type="evidence" value="ECO:0000318"/>
    <property type="project" value="GO_Central"/>
</dbReference>
<keyword evidence="1" id="KW-0732">Signal</keyword>
<dbReference type="GO" id="GO:0008199">
    <property type="term" value="F:ferric iron binding"/>
    <property type="evidence" value="ECO:0000318"/>
    <property type="project" value="GO_Central"/>
</dbReference>
<reference evidence="4" key="3">
    <citation type="submission" date="2020-12" db="UniProtKB">
        <authorList>
            <consortium name="EnsemblPlants"/>
        </authorList>
    </citation>
    <scope>IDENTIFICATION</scope>
</reference>
<sequence length="261" mass="29548">MQSAPRRRLCGNILLQLEAPRPSFELSGGILLVNRRHIAWEKSLSTNKGPVWYEQLIKCVVKESVSASYCEWAGIYEDFAAAIAGKTRWRSGGLSQLGMWRRRSCLPMQSRTESPRLEVLSHRPTYPLNFLVVGDWGREGAYNQTLVAEQMGRVGHHLGIDFVISVGDNFYQAGLKGPHDAKFDNSSEVYTARSLQTQWFAVLGNHDYLGDTLLQIGDLLTQKDKRWFCQRSFQLKYSLCDPSHPGNLLTPTNAFQLQTLL</sequence>